<name>A0A930VNX4_9ACTN</name>
<dbReference type="PANTHER" id="PTHR30634:SF14">
    <property type="match status" value="1"/>
</dbReference>
<evidence type="ECO:0000313" key="3">
    <source>
        <dbReference type="Proteomes" id="UP000660668"/>
    </source>
</evidence>
<accession>A0A930VNX4</accession>
<dbReference type="EMBL" id="JADKPO010000010">
    <property type="protein sequence ID" value="MBF4767992.1"/>
    <property type="molecule type" value="Genomic_DNA"/>
</dbReference>
<feature type="region of interest" description="Disordered" evidence="1">
    <location>
        <begin position="106"/>
        <end position="127"/>
    </location>
</feature>
<comment type="caution">
    <text evidence="2">The sequence shown here is derived from an EMBL/GenBank/DDBJ whole genome shotgun (WGS) entry which is preliminary data.</text>
</comment>
<keyword evidence="3" id="KW-1185">Reference proteome</keyword>
<gene>
    <name evidence="2" type="ORF">ISU10_09455</name>
</gene>
<proteinExistence type="predicted"/>
<dbReference type="AlphaFoldDB" id="A0A930VNX4"/>
<sequence length="756" mass="80699">MPVQQSVWPLGIRHHGPGSARSVAHALDELGPDLVLVEGAPELDQVVGLLGDPEMRPPVAGLVYAVDEPRRSLFYPLASFSPEWVAVRWALAHDVPVRFADLPVTHQLADPPEGDQTAPGHGPRPDPIGLLAAAAGYDDPERWWEDAVEHRSSSSLERFAAVSEAMAAVRETDDRPPDDGDVVENARREAAMRRAVRTALKEGFERVAFVCGAYHAPALDPATYPPVARDTDLLKNLPRTKVAATWAPWTSGRLALSSGYGAGVTSPGWYQHLFDHWSRDEDPGSPDDSLATTWLVRVARELRGQQLDASTASIVEASRLATTLAAVRGRPSVGLSELDDAAESVLCEGSRVPLRLVHDSLVVGHELGAVPDGAPMVPLAADLARQQRSVRLKPEASSQMVVLDLRRPGQLARSVLLHRLRLLGVDWGAGADAGGTTGTFKEAWDLEWRPELAVSVIEAGLYGTTIQSAASAKVAEQAERSEDLATLARLVGACLVADLPDGLVPVVASLEERTAQQHDVLAMLNAVEPLARTIRYGDVRGVDVAGVASVLRALVVRAAVGLPAACNALDDDAASAVRTGIEGADRGVSLLDDEQLRERWTAGLVAVAARDGVHGSVAGRVDRLLLDAGRLDQSDAAARMSRRLSVGAPAADGAAWLDGFLAGESVLLIHDPALLPIVDAWVAGIAEHVFEDLLPLLRRTFSRHQPPERRSIAEQVRRLSGGSGPVRAEESAYDLELAMPAVERVAALLGWGVTRD</sequence>
<dbReference type="RefSeq" id="WP_194696133.1">
    <property type="nucleotide sequence ID" value="NZ_JADKPO010000010.1"/>
</dbReference>
<reference evidence="2" key="1">
    <citation type="submission" date="2020-11" db="EMBL/GenBank/DDBJ databases">
        <title>Nocardioides cynanchi sp. nov., isolated from soil of rhizosphere of Cynanchum wilfordii.</title>
        <authorList>
            <person name="Lee J.-S."/>
            <person name="Suh M.K."/>
            <person name="Kim J.-S."/>
        </authorList>
    </citation>
    <scope>NUCLEOTIDE SEQUENCE</scope>
    <source>
        <strain evidence="2">KCTC 19276</strain>
    </source>
</reference>
<dbReference type="Pfam" id="PF18934">
    <property type="entry name" value="DUF5682"/>
    <property type="match status" value="1"/>
</dbReference>
<dbReference type="Proteomes" id="UP000660668">
    <property type="component" value="Unassembled WGS sequence"/>
</dbReference>
<dbReference type="InterPro" id="IPR043737">
    <property type="entry name" value="DUF5682"/>
</dbReference>
<dbReference type="InterPro" id="IPR050458">
    <property type="entry name" value="LolB"/>
</dbReference>
<evidence type="ECO:0000313" key="2">
    <source>
        <dbReference type="EMBL" id="MBF4767992.1"/>
    </source>
</evidence>
<organism evidence="2 3">
    <name type="scientific">Nocardioides agariphilus</name>
    <dbReference type="NCBI Taxonomy" id="433664"/>
    <lineage>
        <taxon>Bacteria</taxon>
        <taxon>Bacillati</taxon>
        <taxon>Actinomycetota</taxon>
        <taxon>Actinomycetes</taxon>
        <taxon>Propionibacteriales</taxon>
        <taxon>Nocardioidaceae</taxon>
        <taxon>Nocardioides</taxon>
    </lineage>
</organism>
<evidence type="ECO:0000256" key="1">
    <source>
        <dbReference type="SAM" id="MobiDB-lite"/>
    </source>
</evidence>
<protein>
    <submittedName>
        <fullName evidence="2">Uncharacterized protein</fullName>
    </submittedName>
</protein>
<dbReference type="PANTHER" id="PTHR30634">
    <property type="entry name" value="OUTER MEMBRANE LOLAB LIPOPROTEIN INSERTION APPARATUS"/>
    <property type="match status" value="1"/>
</dbReference>